<keyword evidence="3" id="KW-1185">Reference proteome</keyword>
<gene>
    <name evidence="2" type="ORF">HALOF300_04344</name>
</gene>
<dbReference type="RefSeq" id="WP_156742961.1">
    <property type="nucleotide sequence ID" value="NZ_CACRYJ010000061.1"/>
</dbReference>
<evidence type="ECO:0000313" key="2">
    <source>
        <dbReference type="EMBL" id="VZO39650.1"/>
    </source>
</evidence>
<proteinExistence type="predicted"/>
<reference evidence="2 3" key="1">
    <citation type="submission" date="2019-11" db="EMBL/GenBank/DDBJ databases">
        <authorList>
            <person name="Criscuolo A."/>
        </authorList>
    </citation>
    <scope>NUCLEOTIDE SEQUENCE [LARGE SCALE GENOMIC DNA]</scope>
    <source>
        <strain evidence="2">CIP111667</strain>
    </source>
</reference>
<dbReference type="EMBL" id="CACRYJ010000061">
    <property type="protein sequence ID" value="VZO39650.1"/>
    <property type="molecule type" value="Genomic_DNA"/>
</dbReference>
<protein>
    <submittedName>
        <fullName evidence="2">Uncharacterized protein</fullName>
    </submittedName>
</protein>
<dbReference type="AlphaFoldDB" id="A0A7M4DQA6"/>
<dbReference type="Proteomes" id="UP000419743">
    <property type="component" value="Unassembled WGS sequence"/>
</dbReference>
<name>A0A7M4DQA6_9MICO</name>
<organism evidence="2 3">
    <name type="scientific">Occultella aeris</name>
    <dbReference type="NCBI Taxonomy" id="2761496"/>
    <lineage>
        <taxon>Bacteria</taxon>
        <taxon>Bacillati</taxon>
        <taxon>Actinomycetota</taxon>
        <taxon>Actinomycetes</taxon>
        <taxon>Micrococcales</taxon>
        <taxon>Ruaniaceae</taxon>
        <taxon>Occultella</taxon>
    </lineage>
</organism>
<accession>A0A7M4DQA6</accession>
<feature type="compositionally biased region" description="Low complexity" evidence="1">
    <location>
        <begin position="222"/>
        <end position="232"/>
    </location>
</feature>
<comment type="caution">
    <text evidence="2">The sequence shown here is derived from an EMBL/GenBank/DDBJ whole genome shotgun (WGS) entry which is preliminary data.</text>
</comment>
<sequence length="306" mass="32753">MDGSQAPARRARGRSPAYPAINLERAIQRVGQLYDRDKRFGIPVASVPGIWDYKSLNGPASQVVSALKQFGLVDDEGTKAERVITVSQLAEDLLRHPSSDAREAARKTAALRPLIHQEMWSEYGAHLPSDANLLWRLTRERAFTETGAKEFVRQWRETMDYAQLGEEDASDAHRGSDLPDDEAVSASADSGPVDATDSGPSSAGPSNPPAWDLFGGFSGRTAAPASASPPASEEVPRAVPVQTYPIPIALTGRPPVMISGAFPLSATEWDQFKAVLEAMKPVLVGDAASLVPNSGPLLAGTEEDRS</sequence>
<feature type="region of interest" description="Disordered" evidence="1">
    <location>
        <begin position="167"/>
        <end position="236"/>
    </location>
</feature>
<evidence type="ECO:0000313" key="3">
    <source>
        <dbReference type="Proteomes" id="UP000419743"/>
    </source>
</evidence>
<evidence type="ECO:0000256" key="1">
    <source>
        <dbReference type="SAM" id="MobiDB-lite"/>
    </source>
</evidence>